<protein>
    <submittedName>
        <fullName evidence="13">Mg2+ transporter protein, CorA-like protein</fullName>
    </submittedName>
</protein>
<dbReference type="GO" id="GO:0050897">
    <property type="term" value="F:cobalt ion binding"/>
    <property type="evidence" value="ECO:0007669"/>
    <property type="project" value="TreeGrafter"/>
</dbReference>
<keyword evidence="3" id="KW-0813">Transport</keyword>
<evidence type="ECO:0000256" key="10">
    <source>
        <dbReference type="ARBA" id="ARBA00023136"/>
    </source>
</evidence>
<dbReference type="STRING" id="203122.Sde_0125"/>
<dbReference type="InterPro" id="IPR002523">
    <property type="entry name" value="MgTranspt_CorA/ZnTranspt_ZntB"/>
</dbReference>
<feature type="transmembrane region" description="Helical" evidence="12">
    <location>
        <begin position="297"/>
        <end position="316"/>
    </location>
</feature>
<dbReference type="KEGG" id="sde:Sde_0125"/>
<accession>Q21PJ0</accession>
<keyword evidence="11" id="KW-0175">Coiled coil</keyword>
<dbReference type="CDD" id="cd12833">
    <property type="entry name" value="ZntB-like_1"/>
    <property type="match status" value="1"/>
</dbReference>
<feature type="coiled-coil region" evidence="11">
    <location>
        <begin position="222"/>
        <end position="256"/>
    </location>
</feature>
<evidence type="ECO:0000313" key="13">
    <source>
        <dbReference type="EMBL" id="ABD79389.1"/>
    </source>
</evidence>
<reference evidence="13 14" key="1">
    <citation type="journal article" date="2008" name="PLoS Genet.">
        <title>Complete genome sequence of the complex carbohydrate-degrading marine bacterium, Saccharophagus degradans strain 2-40 T.</title>
        <authorList>
            <person name="Weiner R.M."/>
            <person name="Taylor L.E.II."/>
            <person name="Henrissat B."/>
            <person name="Hauser L."/>
            <person name="Land M."/>
            <person name="Coutinho P.M."/>
            <person name="Rancurel C."/>
            <person name="Saunders E.H."/>
            <person name="Longmire A.G."/>
            <person name="Zhang H."/>
            <person name="Bayer E.A."/>
            <person name="Gilbert H.J."/>
            <person name="Larimer F."/>
            <person name="Zhulin I.B."/>
            <person name="Ekborg N.A."/>
            <person name="Lamed R."/>
            <person name="Richardson P.M."/>
            <person name="Borovok I."/>
            <person name="Hutcheson S."/>
        </authorList>
    </citation>
    <scope>NUCLEOTIDE SEQUENCE [LARGE SCALE GENOMIC DNA]</scope>
    <source>
        <strain evidence="14">2-40 / ATCC 43961 / DSM 17024</strain>
    </source>
</reference>
<evidence type="ECO:0000256" key="7">
    <source>
        <dbReference type="ARBA" id="ARBA00022833"/>
    </source>
</evidence>
<evidence type="ECO:0000313" key="14">
    <source>
        <dbReference type="Proteomes" id="UP000001947"/>
    </source>
</evidence>
<dbReference type="PANTHER" id="PTHR46494:SF3">
    <property type="entry name" value="ZINC TRANSPORT PROTEIN ZNTB"/>
    <property type="match status" value="1"/>
</dbReference>
<keyword evidence="9" id="KW-0406">Ion transport</keyword>
<proteinExistence type="inferred from homology"/>
<dbReference type="InterPro" id="IPR045861">
    <property type="entry name" value="CorA_cytoplasmic_dom"/>
</dbReference>
<dbReference type="GO" id="GO:0000287">
    <property type="term" value="F:magnesium ion binding"/>
    <property type="evidence" value="ECO:0007669"/>
    <property type="project" value="TreeGrafter"/>
</dbReference>
<dbReference type="SUPFAM" id="SSF143865">
    <property type="entry name" value="CorA soluble domain-like"/>
    <property type="match status" value="1"/>
</dbReference>
<dbReference type="eggNOG" id="COG0598">
    <property type="taxonomic scope" value="Bacteria"/>
</dbReference>
<evidence type="ECO:0000256" key="11">
    <source>
        <dbReference type="SAM" id="Coils"/>
    </source>
</evidence>
<dbReference type="Proteomes" id="UP000001947">
    <property type="component" value="Chromosome"/>
</dbReference>
<gene>
    <name evidence="13" type="ordered locus">Sde_0125</name>
</gene>
<keyword evidence="5" id="KW-0997">Cell inner membrane</keyword>
<dbReference type="GO" id="GO:0015095">
    <property type="term" value="F:magnesium ion transmembrane transporter activity"/>
    <property type="evidence" value="ECO:0007669"/>
    <property type="project" value="TreeGrafter"/>
</dbReference>
<keyword evidence="10 12" id="KW-0472">Membrane</keyword>
<dbReference type="GO" id="GO:0015087">
    <property type="term" value="F:cobalt ion transmembrane transporter activity"/>
    <property type="evidence" value="ECO:0007669"/>
    <property type="project" value="TreeGrafter"/>
</dbReference>
<evidence type="ECO:0000256" key="12">
    <source>
        <dbReference type="SAM" id="Phobius"/>
    </source>
</evidence>
<evidence type="ECO:0000256" key="1">
    <source>
        <dbReference type="ARBA" id="ARBA00004651"/>
    </source>
</evidence>
<dbReference type="GO" id="GO:0005886">
    <property type="term" value="C:plasma membrane"/>
    <property type="evidence" value="ECO:0007669"/>
    <property type="project" value="UniProtKB-SubCell"/>
</dbReference>
<evidence type="ECO:0000256" key="9">
    <source>
        <dbReference type="ARBA" id="ARBA00023065"/>
    </source>
</evidence>
<evidence type="ECO:0000256" key="5">
    <source>
        <dbReference type="ARBA" id="ARBA00022519"/>
    </source>
</evidence>
<keyword evidence="8 12" id="KW-1133">Transmembrane helix</keyword>
<dbReference type="InterPro" id="IPR045863">
    <property type="entry name" value="CorA_TM1_TM2"/>
</dbReference>
<organism evidence="13 14">
    <name type="scientific">Saccharophagus degradans (strain 2-40 / ATCC 43961 / DSM 17024)</name>
    <dbReference type="NCBI Taxonomy" id="203122"/>
    <lineage>
        <taxon>Bacteria</taxon>
        <taxon>Pseudomonadati</taxon>
        <taxon>Pseudomonadota</taxon>
        <taxon>Gammaproteobacteria</taxon>
        <taxon>Cellvibrionales</taxon>
        <taxon>Cellvibrionaceae</taxon>
        <taxon>Saccharophagus</taxon>
    </lineage>
</organism>
<keyword evidence="7" id="KW-0862">Zinc</keyword>
<evidence type="ECO:0000256" key="2">
    <source>
        <dbReference type="ARBA" id="ARBA00009765"/>
    </source>
</evidence>
<evidence type="ECO:0000256" key="3">
    <source>
        <dbReference type="ARBA" id="ARBA00022448"/>
    </source>
</evidence>
<dbReference type="Gene3D" id="1.20.58.340">
    <property type="entry name" value="Magnesium transport protein CorA, transmembrane region"/>
    <property type="match status" value="2"/>
</dbReference>
<dbReference type="Pfam" id="PF01544">
    <property type="entry name" value="CorA"/>
    <property type="match status" value="1"/>
</dbReference>
<comment type="subcellular location">
    <subcellularLocation>
        <location evidence="1">Cell membrane</location>
        <topology evidence="1">Multi-pass membrane protein</topology>
    </subcellularLocation>
</comment>
<sequence>MEKALIYSYLLDGKGGGKSMTAEEITQWQPSDGLLWVHLDYSVEGAPEWIFAQKDLPNVCAQALLHEETRPRATLVGSGILMSLRGVNLNPSADPEDMVSIRVYADKNRIISTRHRRLLTVADIVTSLDENRGPKDSGEFIQELVRGLTLRMETTIDMLEERTDDLEDTVIAGGKNGLRSELSAVRRAAIMLRRYLAPQREALSRLCGEQAPWLTETHRIGLRETSDHLLRLLENLDSARDRAAVVQEELVNHMSEQMNQRMYVLSLVAAIFLPLGFLTGLLGINVGGIPGAENNQAFFWFIAILCSLTALQVVVFKRFKWM</sequence>
<comment type="similarity">
    <text evidence="2">Belongs to the CorA metal ion transporter (MIT) (TC 1.A.35) family.</text>
</comment>
<dbReference type="AlphaFoldDB" id="Q21PJ0"/>
<dbReference type="OrthoDB" id="9803484at2"/>
<keyword evidence="4" id="KW-1003">Cell membrane</keyword>
<evidence type="ECO:0000256" key="4">
    <source>
        <dbReference type="ARBA" id="ARBA00022475"/>
    </source>
</evidence>
<name>Q21PJ0_SACD2</name>
<dbReference type="PANTHER" id="PTHR46494">
    <property type="entry name" value="CORA FAMILY METAL ION TRANSPORTER (EUROFUNG)"/>
    <property type="match status" value="1"/>
</dbReference>
<dbReference type="EMBL" id="CP000282">
    <property type="protein sequence ID" value="ABD79389.1"/>
    <property type="molecule type" value="Genomic_DNA"/>
</dbReference>
<dbReference type="RefSeq" id="WP_011466613.1">
    <property type="nucleotide sequence ID" value="NC_007912.1"/>
</dbReference>
<dbReference type="HOGENOM" id="CLU_007127_2_0_6"/>
<keyword evidence="6 12" id="KW-0812">Transmembrane</keyword>
<feature type="transmembrane region" description="Helical" evidence="12">
    <location>
        <begin position="263"/>
        <end position="285"/>
    </location>
</feature>
<evidence type="ECO:0000256" key="8">
    <source>
        <dbReference type="ARBA" id="ARBA00022989"/>
    </source>
</evidence>
<keyword evidence="14" id="KW-1185">Reference proteome</keyword>
<dbReference type="Gene3D" id="3.30.460.20">
    <property type="entry name" value="CorA soluble domain-like"/>
    <property type="match status" value="1"/>
</dbReference>
<evidence type="ECO:0000256" key="6">
    <source>
        <dbReference type="ARBA" id="ARBA00022692"/>
    </source>
</evidence>
<dbReference type="GeneID" id="98611836"/>
<dbReference type="SUPFAM" id="SSF144083">
    <property type="entry name" value="Magnesium transport protein CorA, transmembrane region"/>
    <property type="match status" value="1"/>
</dbReference>